<keyword evidence="3 4" id="KW-0326">Glycosidase</keyword>
<protein>
    <recommendedName>
        <fullName evidence="4">Arabinogalactan endo-beta-1,4-galactanase</fullName>
        <ecNumber evidence="4">3.2.1.89</ecNumber>
    </recommendedName>
</protein>
<gene>
    <name evidence="5" type="ORF">BpJC7_11130</name>
</gene>
<dbReference type="GO" id="GO:0031218">
    <property type="term" value="F:arabinogalactan endo-1,4-beta-galactosidase activity"/>
    <property type="evidence" value="ECO:0007669"/>
    <property type="project" value="UniProtKB-EC"/>
</dbReference>
<dbReference type="PANTHER" id="PTHR34983">
    <property type="entry name" value="ARABINOGALACTAN ENDO-BETA-1,4-GALACTANASE A"/>
    <property type="match status" value="1"/>
</dbReference>
<accession>A0A5J4JH25</accession>
<organism evidence="5 6">
    <name type="scientific">Weizmannia acidilactici</name>
    <dbReference type="NCBI Taxonomy" id="2607726"/>
    <lineage>
        <taxon>Bacteria</taxon>
        <taxon>Bacillati</taxon>
        <taxon>Bacillota</taxon>
        <taxon>Bacilli</taxon>
        <taxon>Bacillales</taxon>
        <taxon>Bacillaceae</taxon>
        <taxon>Heyndrickxia</taxon>
    </lineage>
</organism>
<dbReference type="SUPFAM" id="SSF51445">
    <property type="entry name" value="(Trans)glycosidases"/>
    <property type="match status" value="1"/>
</dbReference>
<dbReference type="EMBL" id="BKZQ01000011">
    <property type="protein sequence ID" value="GER69810.1"/>
    <property type="molecule type" value="Genomic_DNA"/>
</dbReference>
<dbReference type="AlphaFoldDB" id="A0A5J4JH25"/>
<evidence type="ECO:0000313" key="6">
    <source>
        <dbReference type="Proteomes" id="UP000391919"/>
    </source>
</evidence>
<proteinExistence type="inferred from homology"/>
<dbReference type="Gene3D" id="3.20.20.80">
    <property type="entry name" value="Glycosidases"/>
    <property type="match status" value="1"/>
</dbReference>
<dbReference type="Pfam" id="PF07745">
    <property type="entry name" value="Glyco_hydro_53"/>
    <property type="match status" value="1"/>
</dbReference>
<dbReference type="InterPro" id="IPR011683">
    <property type="entry name" value="Glyco_hydro_53"/>
</dbReference>
<sequence>MKEAGAAPDMVQIGNEITSGILWPDGKTWGEGSGDFDKLAVLLKAGVQGVYDQIDPKYVKIMMHIDGGGDNSKSRWFFDQLAARGVPFDVIGLSYYPYWNGALADLQNNMNDISQRYNKDVVIAETAYAYTLQEADNEPNVFIASDAVEGCDVSVQGQAKFLKDLMKTIYSVPDERGLGFFYWEPAWIPVPGAGWISGGGDGWENQALFDFNGNALPSLNVFKENRPIIVKRN</sequence>
<comment type="similarity">
    <text evidence="1 4">Belongs to the glycosyl hydrolase 53 family.</text>
</comment>
<dbReference type="GO" id="GO:0015926">
    <property type="term" value="F:glucosidase activity"/>
    <property type="evidence" value="ECO:0007669"/>
    <property type="project" value="InterPro"/>
</dbReference>
<evidence type="ECO:0000256" key="1">
    <source>
        <dbReference type="ARBA" id="ARBA00010687"/>
    </source>
</evidence>
<evidence type="ECO:0000256" key="3">
    <source>
        <dbReference type="ARBA" id="ARBA00023295"/>
    </source>
</evidence>
<keyword evidence="6" id="KW-1185">Reference proteome</keyword>
<evidence type="ECO:0000313" key="5">
    <source>
        <dbReference type="EMBL" id="GER69810.1"/>
    </source>
</evidence>
<dbReference type="InterPro" id="IPR017853">
    <property type="entry name" value="GH"/>
</dbReference>
<evidence type="ECO:0000256" key="4">
    <source>
        <dbReference type="RuleBase" id="RU361192"/>
    </source>
</evidence>
<comment type="caution">
    <text evidence="5">The sequence shown here is derived from an EMBL/GenBank/DDBJ whole genome shotgun (WGS) entry which is preliminary data.</text>
</comment>
<dbReference type="EC" id="3.2.1.89" evidence="4"/>
<name>A0A5J4JH25_9BACI</name>
<dbReference type="Proteomes" id="UP000391919">
    <property type="component" value="Unassembled WGS sequence"/>
</dbReference>
<dbReference type="GO" id="GO:0045490">
    <property type="term" value="P:pectin catabolic process"/>
    <property type="evidence" value="ECO:0007669"/>
    <property type="project" value="TreeGrafter"/>
</dbReference>
<dbReference type="PANTHER" id="PTHR34983:SF2">
    <property type="entry name" value="ENDO-BETA-1,4-GALACTANASE"/>
    <property type="match status" value="1"/>
</dbReference>
<reference evidence="5 6" key="1">
    <citation type="submission" date="2019-09" db="EMBL/GenBank/DDBJ databases">
        <title>Draft genome sequence of Bacillus sp. JC-7.</title>
        <authorList>
            <person name="Tanaka N."/>
            <person name="Shiwa Y."/>
            <person name="Fujita N."/>
            <person name="Tanasupawat S."/>
        </authorList>
    </citation>
    <scope>NUCLEOTIDE SEQUENCE [LARGE SCALE GENOMIC DNA]</scope>
    <source>
        <strain evidence="5 6">JC-7</strain>
    </source>
</reference>
<keyword evidence="2 4" id="KW-0378">Hydrolase</keyword>
<comment type="catalytic activity">
    <reaction evidence="4">
        <text>The enzyme specifically hydrolyzes (1-&gt;4)-beta-D-galactosidic linkages in type I arabinogalactans.</text>
        <dbReference type="EC" id="3.2.1.89"/>
    </reaction>
</comment>
<evidence type="ECO:0000256" key="2">
    <source>
        <dbReference type="ARBA" id="ARBA00022801"/>
    </source>
</evidence>